<gene>
    <name evidence="9" type="ORF">F9K24_04115</name>
</gene>
<dbReference type="PANTHER" id="PTHR11985">
    <property type="entry name" value="GLYCEROL-3-PHOSPHATE DEHYDROGENASE"/>
    <property type="match status" value="1"/>
</dbReference>
<dbReference type="InterPro" id="IPR000447">
    <property type="entry name" value="G3P_DH_FAD-dep"/>
</dbReference>
<evidence type="ECO:0000259" key="7">
    <source>
        <dbReference type="Pfam" id="PF01266"/>
    </source>
</evidence>
<dbReference type="SUPFAM" id="SSF51905">
    <property type="entry name" value="FAD/NAD(P)-binding domain"/>
    <property type="match status" value="1"/>
</dbReference>
<keyword evidence="4" id="KW-0319">Glycerol metabolism</keyword>
<keyword evidence="5" id="KW-0274">FAD</keyword>
<feature type="domain" description="Alpha-glycerophosphate oxidase C-terminal" evidence="8">
    <location>
        <begin position="405"/>
        <end position="494"/>
    </location>
</feature>
<comment type="similarity">
    <text evidence="2">Belongs to the FAD-dependent glycerol-3-phosphate dehydrogenase family.</text>
</comment>
<evidence type="ECO:0000256" key="6">
    <source>
        <dbReference type="ARBA" id="ARBA00023002"/>
    </source>
</evidence>
<evidence type="ECO:0000256" key="3">
    <source>
        <dbReference type="ARBA" id="ARBA00022630"/>
    </source>
</evidence>
<evidence type="ECO:0000256" key="2">
    <source>
        <dbReference type="ARBA" id="ARBA00007330"/>
    </source>
</evidence>
<keyword evidence="3" id="KW-0285">Flavoprotein</keyword>
<dbReference type="InterPro" id="IPR006076">
    <property type="entry name" value="FAD-dep_OxRdtase"/>
</dbReference>
<dbReference type="Pfam" id="PF16901">
    <property type="entry name" value="DAO_C"/>
    <property type="match status" value="1"/>
</dbReference>
<dbReference type="GO" id="GO:0006071">
    <property type="term" value="P:glycerol metabolic process"/>
    <property type="evidence" value="ECO:0007669"/>
    <property type="project" value="UniProtKB-KW"/>
</dbReference>
<dbReference type="PRINTS" id="PR01001">
    <property type="entry name" value="FADG3PDH"/>
</dbReference>
<dbReference type="Gene3D" id="1.10.8.870">
    <property type="entry name" value="Alpha-glycerophosphate oxidase, cap domain"/>
    <property type="match status" value="1"/>
</dbReference>
<evidence type="ECO:0000256" key="1">
    <source>
        <dbReference type="ARBA" id="ARBA00001974"/>
    </source>
</evidence>
<evidence type="ECO:0000313" key="9">
    <source>
        <dbReference type="EMBL" id="KAB2934217.1"/>
    </source>
</evidence>
<proteinExistence type="inferred from homology"/>
<dbReference type="InterPro" id="IPR031656">
    <property type="entry name" value="DAO_C"/>
</dbReference>
<evidence type="ECO:0000256" key="4">
    <source>
        <dbReference type="ARBA" id="ARBA00022798"/>
    </source>
</evidence>
<dbReference type="PANTHER" id="PTHR11985:SF35">
    <property type="entry name" value="ANAEROBIC GLYCEROL-3-PHOSPHATE DEHYDROGENASE SUBUNIT A"/>
    <property type="match status" value="1"/>
</dbReference>
<organism evidence="9 10">
    <name type="scientific">Leptonema illini</name>
    <dbReference type="NCBI Taxonomy" id="183"/>
    <lineage>
        <taxon>Bacteria</taxon>
        <taxon>Pseudomonadati</taxon>
        <taxon>Spirochaetota</taxon>
        <taxon>Spirochaetia</taxon>
        <taxon>Leptospirales</taxon>
        <taxon>Leptospiraceae</taxon>
        <taxon>Leptonema</taxon>
    </lineage>
</organism>
<dbReference type="Gene3D" id="3.30.9.10">
    <property type="entry name" value="D-Amino Acid Oxidase, subunit A, domain 2"/>
    <property type="match status" value="1"/>
</dbReference>
<dbReference type="InterPro" id="IPR036188">
    <property type="entry name" value="FAD/NAD-bd_sf"/>
</dbReference>
<sequence>MNEWKEQRRAVFEKMKQHPPDLVIAGGGVTGAGIAREAALAGLKVLLVESMDFGWGSSSCSSKLVHGGLRYLQSGQPGVTYRSVREREALMKELPGLIRPLDFVLPVYSTKNRVLFKVGLMVYDIFAGKSYHHSVSAQAMKDAFVGLKSANLLGGYVYYDAQTDDMRLVMRILHDAENAGATIMNYAPLVEPLLEGGGVKGVKIQDRIDGTEHVIPCSVLVNATGANVDQLRKTLGLPKLIRPLRGSHLVFKNERLPVTKALAFSHPVDRRNVFLLPWLGVTFVGTTDLDHDAPADTLPVISDAERRYLLEAVNAMFPDAKITEADVISTWSGVRPVVSSGAKDPSKESRDMFIDLDRGLLTVTGGKLTTFRNEAIHALAKLDGIFPALKGLRPRPFANPAMKQNTELSRYLSAAYGADAAGLESRLEQEPSPFFAGTQILKEAARYALEREWVVHLDDLMIRRLRLGILLPEGGRAVLGEIRTMCLKAGWSEDYYAQEEQRYKDLIAKSYS</sequence>
<dbReference type="GO" id="GO:0004368">
    <property type="term" value="F:glycerol-3-phosphate dehydrogenase (quinone) activity"/>
    <property type="evidence" value="ECO:0007669"/>
    <property type="project" value="InterPro"/>
</dbReference>
<dbReference type="EMBL" id="WBUI01000003">
    <property type="protein sequence ID" value="KAB2934217.1"/>
    <property type="molecule type" value="Genomic_DNA"/>
</dbReference>
<comment type="cofactor">
    <cofactor evidence="1">
        <name>FAD</name>
        <dbReference type="ChEBI" id="CHEBI:57692"/>
    </cofactor>
</comment>
<protein>
    <submittedName>
        <fullName evidence="9">Glycerol-3-phosphate dehydrogenase/oxidase</fullName>
    </submittedName>
</protein>
<comment type="caution">
    <text evidence="9">The sequence shown here is derived from an EMBL/GenBank/DDBJ whole genome shotgun (WGS) entry which is preliminary data.</text>
</comment>
<dbReference type="Pfam" id="PF01266">
    <property type="entry name" value="DAO"/>
    <property type="match status" value="1"/>
</dbReference>
<dbReference type="GO" id="GO:0046168">
    <property type="term" value="P:glycerol-3-phosphate catabolic process"/>
    <property type="evidence" value="ECO:0007669"/>
    <property type="project" value="TreeGrafter"/>
</dbReference>
<evidence type="ECO:0000259" key="8">
    <source>
        <dbReference type="Pfam" id="PF16901"/>
    </source>
</evidence>
<keyword evidence="6" id="KW-0560">Oxidoreductase</keyword>
<name>A0A833H3R0_9LEPT</name>
<dbReference type="SUPFAM" id="SSF54373">
    <property type="entry name" value="FAD-linked reductases, C-terminal domain"/>
    <property type="match status" value="1"/>
</dbReference>
<reference evidence="9 10" key="1">
    <citation type="submission" date="2019-10" db="EMBL/GenBank/DDBJ databases">
        <title>Extracellular Electron Transfer in a Candidatus Methanoperedens spp. Enrichment Culture.</title>
        <authorList>
            <person name="Berger S."/>
            <person name="Rangel Shaw D."/>
            <person name="Berben T."/>
            <person name="In 'T Zandt M."/>
            <person name="Frank J."/>
            <person name="Reimann J."/>
            <person name="Jetten M.S.M."/>
            <person name="Welte C.U."/>
        </authorList>
    </citation>
    <scope>NUCLEOTIDE SEQUENCE [LARGE SCALE GENOMIC DNA]</scope>
    <source>
        <strain evidence="9">SB12</strain>
    </source>
</reference>
<accession>A0A833H3R0</accession>
<dbReference type="Proteomes" id="UP000460298">
    <property type="component" value="Unassembled WGS sequence"/>
</dbReference>
<evidence type="ECO:0000313" key="10">
    <source>
        <dbReference type="Proteomes" id="UP000460298"/>
    </source>
</evidence>
<dbReference type="AlphaFoldDB" id="A0A833H3R0"/>
<evidence type="ECO:0000256" key="5">
    <source>
        <dbReference type="ARBA" id="ARBA00022827"/>
    </source>
</evidence>
<feature type="domain" description="FAD dependent oxidoreductase" evidence="7">
    <location>
        <begin position="21"/>
        <end position="366"/>
    </location>
</feature>
<dbReference type="Gene3D" id="3.50.50.60">
    <property type="entry name" value="FAD/NAD(P)-binding domain"/>
    <property type="match status" value="1"/>
</dbReference>
<dbReference type="InterPro" id="IPR038299">
    <property type="entry name" value="DAO_C_sf"/>
</dbReference>